<protein>
    <submittedName>
        <fullName evidence="3">Uncharacterized protein</fullName>
    </submittedName>
</protein>
<dbReference type="Proteomes" id="UP000283509">
    <property type="component" value="Unassembled WGS sequence"/>
</dbReference>
<keyword evidence="2" id="KW-1133">Transmembrane helix</keyword>
<evidence type="ECO:0000313" key="4">
    <source>
        <dbReference type="Proteomes" id="UP000283509"/>
    </source>
</evidence>
<dbReference type="AlphaFoldDB" id="A0A423TH31"/>
<feature type="compositionally biased region" description="Polar residues" evidence="1">
    <location>
        <begin position="31"/>
        <end position="41"/>
    </location>
</feature>
<feature type="region of interest" description="Disordered" evidence="1">
    <location>
        <begin position="1"/>
        <end position="91"/>
    </location>
</feature>
<accession>A0A423TH31</accession>
<comment type="caution">
    <text evidence="3">The sequence shown here is derived from an EMBL/GenBank/DDBJ whole genome shotgun (WGS) entry which is preliminary data.</text>
</comment>
<keyword evidence="2" id="KW-0472">Membrane</keyword>
<reference evidence="3 4" key="2">
    <citation type="submission" date="2019-01" db="EMBL/GenBank/DDBJ databases">
        <title>The decoding of complex shrimp genome reveals the adaptation for benthos swimmer, frequently molting mechanism and breeding impact on genome.</title>
        <authorList>
            <person name="Sun Y."/>
            <person name="Gao Y."/>
            <person name="Yu Y."/>
        </authorList>
    </citation>
    <scope>NUCLEOTIDE SEQUENCE [LARGE SCALE GENOMIC DNA]</scope>
    <source>
        <tissue evidence="3">Muscle</tissue>
    </source>
</reference>
<organism evidence="3 4">
    <name type="scientific">Penaeus vannamei</name>
    <name type="common">Whiteleg shrimp</name>
    <name type="synonym">Litopenaeus vannamei</name>
    <dbReference type="NCBI Taxonomy" id="6689"/>
    <lineage>
        <taxon>Eukaryota</taxon>
        <taxon>Metazoa</taxon>
        <taxon>Ecdysozoa</taxon>
        <taxon>Arthropoda</taxon>
        <taxon>Crustacea</taxon>
        <taxon>Multicrustacea</taxon>
        <taxon>Malacostraca</taxon>
        <taxon>Eumalacostraca</taxon>
        <taxon>Eucarida</taxon>
        <taxon>Decapoda</taxon>
        <taxon>Dendrobranchiata</taxon>
        <taxon>Penaeoidea</taxon>
        <taxon>Penaeidae</taxon>
        <taxon>Penaeus</taxon>
    </lineage>
</organism>
<reference evidence="3 4" key="1">
    <citation type="submission" date="2018-04" db="EMBL/GenBank/DDBJ databases">
        <authorList>
            <person name="Zhang X."/>
            <person name="Yuan J."/>
            <person name="Li F."/>
            <person name="Xiang J."/>
        </authorList>
    </citation>
    <scope>NUCLEOTIDE SEQUENCE [LARGE SCALE GENOMIC DNA]</scope>
    <source>
        <tissue evidence="3">Muscle</tissue>
    </source>
</reference>
<proteinExistence type="predicted"/>
<keyword evidence="4" id="KW-1185">Reference proteome</keyword>
<evidence type="ECO:0000256" key="2">
    <source>
        <dbReference type="SAM" id="Phobius"/>
    </source>
</evidence>
<feature type="compositionally biased region" description="Basic and acidic residues" evidence="1">
    <location>
        <begin position="1"/>
        <end position="28"/>
    </location>
</feature>
<feature type="compositionally biased region" description="Polar residues" evidence="1">
    <location>
        <begin position="51"/>
        <end position="82"/>
    </location>
</feature>
<gene>
    <name evidence="3" type="ORF">C7M84_005644</name>
</gene>
<sequence length="304" mass="33333">MPSGTTDERGFSAGDERVTSSDTKHLGDLDSGSSNATGTSSDTKHLGDLDSGSSNATGTSSHTNHTENLPSSPSANPVTTEDTTFDPRGPTFPVVTILNGEQVTTPSVLPEGGGNHTTDITLSEMITLIAMVITLTACMTAVFCIRYYLGYFRIRCRRRQSWKTTLIRHASPAPSVASSNDSDGYIKLDDLPKRPLPRPPCPLPRATQIPVAEDSTSSVDFPARDSTAQQTDSIYEEIHIYVDIEGERLYSNVPAARRRRRRGSLRLHRRRRLLPLLLPGGDPVLPLLLDPPEEEVREQQELRE</sequence>
<name>A0A423TH31_PENVA</name>
<dbReference type="EMBL" id="QCYY01001732">
    <property type="protein sequence ID" value="ROT75810.1"/>
    <property type="molecule type" value="Genomic_DNA"/>
</dbReference>
<feature type="transmembrane region" description="Helical" evidence="2">
    <location>
        <begin position="125"/>
        <end position="149"/>
    </location>
</feature>
<feature type="region of interest" description="Disordered" evidence="1">
    <location>
        <begin position="169"/>
        <end position="191"/>
    </location>
</feature>
<keyword evidence="2" id="KW-0812">Transmembrane</keyword>
<evidence type="ECO:0000256" key="1">
    <source>
        <dbReference type="SAM" id="MobiDB-lite"/>
    </source>
</evidence>
<evidence type="ECO:0000313" key="3">
    <source>
        <dbReference type="EMBL" id="ROT75810.1"/>
    </source>
</evidence>